<feature type="transmembrane region" description="Helical" evidence="8">
    <location>
        <begin position="12"/>
        <end position="30"/>
    </location>
</feature>
<gene>
    <name evidence="9" type="ORF">M8H41_17815</name>
</gene>
<feature type="transmembrane region" description="Helical" evidence="8">
    <location>
        <begin position="89"/>
        <end position="108"/>
    </location>
</feature>
<keyword evidence="6 8" id="KW-1133">Transmembrane helix</keyword>
<feature type="transmembrane region" description="Helical" evidence="8">
    <location>
        <begin position="311"/>
        <end position="333"/>
    </location>
</feature>
<feature type="transmembrane region" description="Helical" evidence="8">
    <location>
        <begin position="397"/>
        <end position="419"/>
    </location>
</feature>
<keyword evidence="10" id="KW-1185">Reference proteome</keyword>
<dbReference type="Proteomes" id="UP001176021">
    <property type="component" value="Unassembled WGS sequence"/>
</dbReference>
<evidence type="ECO:0000256" key="6">
    <source>
        <dbReference type="ARBA" id="ARBA00022989"/>
    </source>
</evidence>
<evidence type="ECO:0000256" key="3">
    <source>
        <dbReference type="ARBA" id="ARBA00022448"/>
    </source>
</evidence>
<sequence>MNKLLGDYDKPLFWLNTLALVAICGIAVFFTDQFGAFWNSIQSFLTTNFGWFYTFVVVAALIFCFGFSFSKYGSLKLGRDSDKPEYSTFTWVAMLFSAGIGVGVYFWGAAEPLFHYMQTPYLAQAATPEAIPQAMAITFLHWGIHGWALYVIVGLGIAFAAYRLNKPLSLSSALYGLLGDKIKGPWGKIIDFLCAFATVAGLSTSIGMGVLSLSYGVAKLLGIEPTLTINLVVMIAIFIFYTFSTTAGIEKGMARVSTINVYLCFGVAIFVFVFGPSRFLINLFFDSMGQYVQYMPFMTFWNDSVGQSGWLGWWTTFYWAWWLAFIPFVSGFLARISKGRTVRQLLLGGMFFPSLIMYVWFNIMGGTSIHLETTGVLNLWDAVQASTESGYYLMLEAFPFTTLISVIVLINLLTFLVTSADAGSIYVGVVMSKGTANSTLGMRFICAILIATLPIALIIGGGLKALQTMSIVAAFPFGIITILVMFSIVKMCTLDSSHLTDDAIKVEE</sequence>
<evidence type="ECO:0000256" key="7">
    <source>
        <dbReference type="ARBA" id="ARBA00023136"/>
    </source>
</evidence>
<feature type="transmembrane region" description="Helical" evidence="8">
    <location>
        <begin position="227"/>
        <end position="249"/>
    </location>
</feature>
<dbReference type="EMBL" id="JAMJEV010000016">
    <property type="protein sequence ID" value="MDO0824692.1"/>
    <property type="molecule type" value="Genomic_DNA"/>
</dbReference>
<dbReference type="PANTHER" id="PTHR30047:SF7">
    <property type="entry name" value="HIGH-AFFINITY CHOLINE TRANSPORT PROTEIN"/>
    <property type="match status" value="1"/>
</dbReference>
<comment type="similarity">
    <text evidence="2">Belongs to the BCCT transporter (TC 2.A.15) family.</text>
</comment>
<feature type="transmembrane region" description="Helical" evidence="8">
    <location>
        <begin position="142"/>
        <end position="162"/>
    </location>
</feature>
<dbReference type="PANTHER" id="PTHR30047">
    <property type="entry name" value="HIGH-AFFINITY CHOLINE TRANSPORT PROTEIN-RELATED"/>
    <property type="match status" value="1"/>
</dbReference>
<feature type="transmembrane region" description="Helical" evidence="8">
    <location>
        <begin position="261"/>
        <end position="285"/>
    </location>
</feature>
<feature type="transmembrane region" description="Helical" evidence="8">
    <location>
        <begin position="440"/>
        <end position="463"/>
    </location>
</feature>
<evidence type="ECO:0000256" key="2">
    <source>
        <dbReference type="ARBA" id="ARBA00005658"/>
    </source>
</evidence>
<evidence type="ECO:0000256" key="1">
    <source>
        <dbReference type="ARBA" id="ARBA00004651"/>
    </source>
</evidence>
<evidence type="ECO:0000256" key="8">
    <source>
        <dbReference type="SAM" id="Phobius"/>
    </source>
</evidence>
<proteinExistence type="inferred from homology"/>
<comment type="subcellular location">
    <subcellularLocation>
        <location evidence="1">Cell membrane</location>
        <topology evidence="1">Multi-pass membrane protein</topology>
    </subcellularLocation>
</comment>
<dbReference type="NCBIfam" id="TIGR00842">
    <property type="entry name" value="bcct"/>
    <property type="match status" value="1"/>
</dbReference>
<organism evidence="9 10">
    <name type="scientific">Desulfosporosinus nitroreducens</name>
    <dbReference type="NCBI Taxonomy" id="2018668"/>
    <lineage>
        <taxon>Bacteria</taxon>
        <taxon>Bacillati</taxon>
        <taxon>Bacillota</taxon>
        <taxon>Clostridia</taxon>
        <taxon>Eubacteriales</taxon>
        <taxon>Desulfitobacteriaceae</taxon>
        <taxon>Desulfosporosinus</taxon>
    </lineage>
</organism>
<dbReference type="InterPro" id="IPR000060">
    <property type="entry name" value="BCCT_transptr"/>
</dbReference>
<keyword evidence="3" id="KW-0813">Transport</keyword>
<keyword evidence="7 8" id="KW-0472">Membrane</keyword>
<feature type="transmembrane region" description="Helical" evidence="8">
    <location>
        <begin position="345"/>
        <end position="363"/>
    </location>
</feature>
<reference evidence="9" key="1">
    <citation type="submission" date="2022-05" db="EMBL/GenBank/DDBJ databases">
        <title>Expanded diversity of anoxic marine methylotrophy in a Black Sea sulfate reducing microorganism.</title>
        <authorList>
            <person name="Fischer P.Q."/>
            <person name="Stams A.J.M."/>
            <person name="Villanueva L."/>
            <person name="Sousa D.Z."/>
        </authorList>
    </citation>
    <scope>NUCLEOTIDE SEQUENCE</scope>
    <source>
        <strain evidence="9">P130</strain>
    </source>
</reference>
<evidence type="ECO:0000256" key="5">
    <source>
        <dbReference type="ARBA" id="ARBA00022692"/>
    </source>
</evidence>
<evidence type="ECO:0000313" key="9">
    <source>
        <dbReference type="EMBL" id="MDO0824692.1"/>
    </source>
</evidence>
<keyword evidence="5 8" id="KW-0812">Transmembrane</keyword>
<protein>
    <submittedName>
        <fullName evidence="9">BCCT family transporter</fullName>
    </submittedName>
</protein>
<evidence type="ECO:0000256" key="4">
    <source>
        <dbReference type="ARBA" id="ARBA00022475"/>
    </source>
</evidence>
<evidence type="ECO:0000313" key="10">
    <source>
        <dbReference type="Proteomes" id="UP001176021"/>
    </source>
</evidence>
<name>A0ABT8QTK5_9FIRM</name>
<dbReference type="RefSeq" id="WP_302049537.1">
    <property type="nucleotide sequence ID" value="NZ_JAMJEV010000016.1"/>
</dbReference>
<feature type="transmembrane region" description="Helical" evidence="8">
    <location>
        <begin position="189"/>
        <end position="215"/>
    </location>
</feature>
<accession>A0ABT8QTK5</accession>
<dbReference type="Pfam" id="PF02028">
    <property type="entry name" value="BCCT"/>
    <property type="match status" value="1"/>
</dbReference>
<comment type="caution">
    <text evidence="9">The sequence shown here is derived from an EMBL/GenBank/DDBJ whole genome shotgun (WGS) entry which is preliminary data.</text>
</comment>
<keyword evidence="4" id="KW-1003">Cell membrane</keyword>
<feature type="transmembrane region" description="Helical" evidence="8">
    <location>
        <begin position="50"/>
        <end position="69"/>
    </location>
</feature>
<feature type="transmembrane region" description="Helical" evidence="8">
    <location>
        <begin position="469"/>
        <end position="489"/>
    </location>
</feature>